<dbReference type="InterPro" id="IPR042855">
    <property type="entry name" value="V_SNARE_CC"/>
</dbReference>
<comment type="subcellular location">
    <subcellularLocation>
        <location evidence="1">Cytoplasm</location>
    </subcellularLocation>
</comment>
<feature type="compositionally biased region" description="Polar residues" evidence="7">
    <location>
        <begin position="12"/>
        <end position="23"/>
    </location>
</feature>
<dbReference type="SUPFAM" id="SSF50978">
    <property type="entry name" value="WD40 repeat-like"/>
    <property type="match status" value="2"/>
</dbReference>
<dbReference type="GO" id="GO:0006893">
    <property type="term" value="P:Golgi to plasma membrane transport"/>
    <property type="evidence" value="ECO:0007669"/>
    <property type="project" value="TreeGrafter"/>
</dbReference>
<dbReference type="GO" id="GO:0032259">
    <property type="term" value="P:methylation"/>
    <property type="evidence" value="ECO:0007669"/>
    <property type="project" value="InterPro"/>
</dbReference>
<dbReference type="Proteomes" id="UP001154282">
    <property type="component" value="Unassembled WGS sequence"/>
</dbReference>
<dbReference type="SMART" id="SM00320">
    <property type="entry name" value="WD40"/>
    <property type="match status" value="7"/>
</dbReference>
<dbReference type="CDD" id="cd15873">
    <property type="entry name" value="R-SNARE_STXBP5_6"/>
    <property type="match status" value="1"/>
</dbReference>
<keyword evidence="4" id="KW-0963">Cytoplasm</keyword>
<dbReference type="InterPro" id="IPR036322">
    <property type="entry name" value="WD40_repeat_dom_sf"/>
</dbReference>
<comment type="similarity">
    <text evidence="2">Belongs to the WD repeat L(2)GL family.</text>
</comment>
<evidence type="ECO:0000256" key="4">
    <source>
        <dbReference type="ARBA" id="ARBA00022490"/>
    </source>
</evidence>
<dbReference type="GO" id="GO:0005737">
    <property type="term" value="C:cytoplasm"/>
    <property type="evidence" value="ECO:0007669"/>
    <property type="project" value="UniProtKB-SubCell"/>
</dbReference>
<evidence type="ECO:0000256" key="3">
    <source>
        <dbReference type="ARBA" id="ARBA00022483"/>
    </source>
</evidence>
<dbReference type="Gene3D" id="2.130.10.10">
    <property type="entry name" value="YVTN repeat-like/Quinoprotein amine dehydrogenase"/>
    <property type="match status" value="3"/>
</dbReference>
<dbReference type="GO" id="GO:0005886">
    <property type="term" value="C:plasma membrane"/>
    <property type="evidence" value="ECO:0007669"/>
    <property type="project" value="TreeGrafter"/>
</dbReference>
<dbReference type="PANTHER" id="PTHR10241">
    <property type="entry name" value="LETHAL 2 GIANT LARVAE PROTEIN"/>
    <property type="match status" value="1"/>
</dbReference>
<evidence type="ECO:0000259" key="8">
    <source>
        <dbReference type="PROSITE" id="PS50892"/>
    </source>
</evidence>
<name>A0AAV0K1L5_9ROSI</name>
<dbReference type="InterPro" id="IPR001680">
    <property type="entry name" value="WD40_rpt"/>
</dbReference>
<gene>
    <name evidence="9" type="ORF">LITE_LOCUS16813</name>
</gene>
<accession>A0AAV0K1L5</accession>
<dbReference type="InterPro" id="IPR015943">
    <property type="entry name" value="WD40/YVTN_repeat-like_dom_sf"/>
</dbReference>
<dbReference type="PROSITE" id="PS50082">
    <property type="entry name" value="WD_REPEATS_2"/>
    <property type="match status" value="1"/>
</dbReference>
<proteinExistence type="inferred from homology"/>
<evidence type="ECO:0000256" key="1">
    <source>
        <dbReference type="ARBA" id="ARBA00004496"/>
    </source>
</evidence>
<comment type="caution">
    <text evidence="9">The sequence shown here is derived from an EMBL/GenBank/DDBJ whole genome shotgun (WGS) entry which is preliminary data.</text>
</comment>
<keyword evidence="6" id="KW-0175">Coiled coil</keyword>
<evidence type="ECO:0000256" key="2">
    <source>
        <dbReference type="ARBA" id="ARBA00008070"/>
    </source>
</evidence>
<feature type="repeat" description="WD" evidence="5">
    <location>
        <begin position="92"/>
        <end position="123"/>
    </location>
</feature>
<dbReference type="PANTHER" id="PTHR10241:SF38">
    <property type="entry name" value="TRANSDUCIN FAMILY PROTEIN _ WD-40 REPEAT FAMILY PROTEIN"/>
    <property type="match status" value="1"/>
</dbReference>
<dbReference type="GO" id="GO:0006887">
    <property type="term" value="P:exocytosis"/>
    <property type="evidence" value="ECO:0007669"/>
    <property type="project" value="UniProtKB-KW"/>
</dbReference>
<evidence type="ECO:0000256" key="5">
    <source>
        <dbReference type="PROSITE-ProRule" id="PRU00221"/>
    </source>
</evidence>
<dbReference type="EMBL" id="CAMGYJ010000005">
    <property type="protein sequence ID" value="CAI0416018.1"/>
    <property type="molecule type" value="Genomic_DNA"/>
</dbReference>
<reference evidence="9" key="1">
    <citation type="submission" date="2022-08" db="EMBL/GenBank/DDBJ databases">
        <authorList>
            <person name="Gutierrez-Valencia J."/>
        </authorList>
    </citation>
    <scope>NUCLEOTIDE SEQUENCE</scope>
</reference>
<dbReference type="GO" id="GO:0045159">
    <property type="term" value="F:myosin II binding"/>
    <property type="evidence" value="ECO:0007669"/>
    <property type="project" value="TreeGrafter"/>
</dbReference>
<dbReference type="GO" id="GO:0003676">
    <property type="term" value="F:nucleic acid binding"/>
    <property type="evidence" value="ECO:0007669"/>
    <property type="project" value="InterPro"/>
</dbReference>
<keyword evidence="5" id="KW-0853">WD repeat</keyword>
<dbReference type="PROSITE" id="PS50892">
    <property type="entry name" value="V_SNARE"/>
    <property type="match status" value="1"/>
</dbReference>
<sequence>MFSKFFRKNASVAKQPQPSAQENASNAILTSKDINPRVNLHYGIPYTSSVMAFDPIQSLLAVGTLDGRIKVIGGDNIEGLLVSPKHFPFKYLEFLQNQGFLVSVSSENEIQVWDLEQRRMTSSLRWESSITAFSVIHGSSYMYVGDEYGMVYVVKYNAEEASLAPLPYYVPTSAIDGNHKPLPPLLMKKEWKEGLCSRAFCISFFFCDNYRSLSEASGGSSSGQHSIVGVLPQPSSQGNRLLKSSSFCRVLIAYDNGLLILWDVSEDKVVVVKGNKDLQLTGKIAVNSQEELSQEEPSDDEQLEKEISALCWTSGSGTVLAVGYVDGDIMLWNLSTSVPSKGNDVVKLQLSSDERRLPVIVLHWRPKRSRDDCSGQLFVYGGDAIGSEEVLTILNLDWSAGIGKLKCIGRTDITLGGSFADMVLFTSGASVNTSGMLVLTNPGQLHFYDSTCLSFLTSKEEKKFTVSPIEYPMAIPTAEPNMTAARLGLICVDGNLLKALSEKISAAKLRRVEVSGKSAWPLTGGIPSQFLEAEIYKVERVYIAGYQDGSVRIFDATCPTFSLYCVLGPEVKGTSIAGANAPVSALAFCSPKLTLAIGNELGTVLLYDLIRTTDAMQLNFVTENGKEVYTVRGGDEPHCTAVFSFHTSHISTLQFLHSGSRLGVGFHSGRVALLDINTYSILFLTDSMSNSCSPIKLLDMRPSTETTSVIKDVGQSESKCMGNNANQEVFVVTKDGQFVLLDGNTGNIVFSQSLKAEEESTVISMHIIGKYCRIFHDLPHVDSSMMAWESGATHGSDNPLNADQEATSGASSCGNRAESFFLVLSCESALHLYSVSALKEGGTTPVHTVNLSKPCCYSITFKKDGKVVGLIVIYQTGEIDVRSLPDLRLVGESNLMFILRWNFKTNMDKMICSSESGQIILVNGCEVSSVSLLAFENDFRIPDSLPVLHDKVIEAAIDAAAYNLSPSKKDKQGSLPGILGGILKGLQGGKVEEQKVGFPEVGKSNLTHLDTIFSNPPYLKPSSVDFDEDDQNDAVELSIDDIDLDFDEHVVVEASSAKESNNDKKDKGKEREKLFEGATTDSKPKMRTVEEIKAQYGKEDAAGAAALARNKLAERGEKLERLSLRTEELRNGAENFASMAQELATLMEKRNKWWRL</sequence>
<evidence type="ECO:0000313" key="9">
    <source>
        <dbReference type="EMBL" id="CAI0416018.1"/>
    </source>
</evidence>
<dbReference type="PROSITE" id="PS00092">
    <property type="entry name" value="N6_MTASE"/>
    <property type="match status" value="1"/>
</dbReference>
<dbReference type="SUPFAM" id="SSF58038">
    <property type="entry name" value="SNARE fusion complex"/>
    <property type="match status" value="1"/>
</dbReference>
<dbReference type="GO" id="GO:0005096">
    <property type="term" value="F:GTPase activator activity"/>
    <property type="evidence" value="ECO:0007669"/>
    <property type="project" value="TreeGrafter"/>
</dbReference>
<dbReference type="GO" id="GO:0019905">
    <property type="term" value="F:syntaxin binding"/>
    <property type="evidence" value="ECO:0007669"/>
    <property type="project" value="TreeGrafter"/>
</dbReference>
<dbReference type="GO" id="GO:0008168">
    <property type="term" value="F:methyltransferase activity"/>
    <property type="evidence" value="ECO:0007669"/>
    <property type="project" value="InterPro"/>
</dbReference>
<evidence type="ECO:0000256" key="6">
    <source>
        <dbReference type="PROSITE-ProRule" id="PRU00290"/>
    </source>
</evidence>
<evidence type="ECO:0000313" key="10">
    <source>
        <dbReference type="Proteomes" id="UP001154282"/>
    </source>
</evidence>
<organism evidence="9 10">
    <name type="scientific">Linum tenue</name>
    <dbReference type="NCBI Taxonomy" id="586396"/>
    <lineage>
        <taxon>Eukaryota</taxon>
        <taxon>Viridiplantae</taxon>
        <taxon>Streptophyta</taxon>
        <taxon>Embryophyta</taxon>
        <taxon>Tracheophyta</taxon>
        <taxon>Spermatophyta</taxon>
        <taxon>Magnoliopsida</taxon>
        <taxon>eudicotyledons</taxon>
        <taxon>Gunneridae</taxon>
        <taxon>Pentapetalae</taxon>
        <taxon>rosids</taxon>
        <taxon>fabids</taxon>
        <taxon>Malpighiales</taxon>
        <taxon>Linaceae</taxon>
        <taxon>Linum</taxon>
    </lineage>
</organism>
<feature type="compositionally biased region" description="Basic and acidic residues" evidence="7">
    <location>
        <begin position="1060"/>
        <end position="1075"/>
    </location>
</feature>
<dbReference type="Gene3D" id="1.20.5.110">
    <property type="match status" value="1"/>
</dbReference>
<evidence type="ECO:0000256" key="7">
    <source>
        <dbReference type="SAM" id="MobiDB-lite"/>
    </source>
</evidence>
<feature type="region of interest" description="Disordered" evidence="7">
    <location>
        <begin position="1055"/>
        <end position="1082"/>
    </location>
</feature>
<dbReference type="AlphaFoldDB" id="A0AAV0K1L5"/>
<keyword evidence="10" id="KW-1185">Reference proteome</keyword>
<feature type="domain" description="V-SNARE coiled-coil homology" evidence="8">
    <location>
        <begin position="1090"/>
        <end position="1155"/>
    </location>
</feature>
<protein>
    <recommendedName>
        <fullName evidence="8">V-SNARE coiled-coil homology domain-containing protein</fullName>
    </recommendedName>
</protein>
<dbReference type="InterPro" id="IPR002052">
    <property type="entry name" value="DNA_methylase_N6_adenine_CS"/>
</dbReference>
<keyword evidence="3" id="KW-0268">Exocytosis</keyword>
<feature type="region of interest" description="Disordered" evidence="7">
    <location>
        <begin position="1"/>
        <end position="23"/>
    </location>
</feature>